<feature type="transmembrane region" description="Helical" evidence="12">
    <location>
        <begin position="265"/>
        <end position="284"/>
    </location>
</feature>
<dbReference type="PANTHER" id="PTHR46494:SF1">
    <property type="entry name" value="CORA FAMILY METAL ION TRANSPORTER (EUROFUNG)"/>
    <property type="match status" value="1"/>
</dbReference>
<keyword evidence="5 12" id="KW-0812">Transmembrane</keyword>
<dbReference type="InterPro" id="IPR045861">
    <property type="entry name" value="CorA_cytoplasmic_dom"/>
</dbReference>
<evidence type="ECO:0000256" key="8">
    <source>
        <dbReference type="ARBA" id="ARBA00023065"/>
    </source>
</evidence>
<protein>
    <submittedName>
        <fullName evidence="14">Magnesium and cobalt transport protein CorA</fullName>
    </submittedName>
    <submittedName>
        <fullName evidence="13">Mg2+ transporter protein, CorA-like protein</fullName>
    </submittedName>
</protein>
<keyword evidence="4" id="KW-1003">Cell membrane</keyword>
<comment type="function">
    <text evidence="11">Mediates influx of magnesium ions. Alternates between open and closed states. Activated by low cytoplasmic Mg(2+) levels. Inactive when cytoplasmic Mg(2+) levels are high.</text>
</comment>
<keyword evidence="7 12" id="KW-1133">Transmembrane helix</keyword>
<evidence type="ECO:0000313" key="15">
    <source>
        <dbReference type="Proteomes" id="UP000028534"/>
    </source>
</evidence>
<evidence type="ECO:0000256" key="11">
    <source>
        <dbReference type="ARBA" id="ARBA00045497"/>
    </source>
</evidence>
<dbReference type="PATRIC" id="fig|13690.10.peg.3115"/>
<dbReference type="GO" id="GO:0000287">
    <property type="term" value="F:magnesium ion binding"/>
    <property type="evidence" value="ECO:0007669"/>
    <property type="project" value="TreeGrafter"/>
</dbReference>
<dbReference type="GO" id="GO:0050897">
    <property type="term" value="F:cobalt ion binding"/>
    <property type="evidence" value="ECO:0007669"/>
    <property type="project" value="TreeGrafter"/>
</dbReference>
<evidence type="ECO:0000256" key="9">
    <source>
        <dbReference type="ARBA" id="ARBA00023136"/>
    </source>
</evidence>
<dbReference type="CDD" id="cd12830">
    <property type="entry name" value="MtCorA-like"/>
    <property type="match status" value="1"/>
</dbReference>
<feature type="transmembrane region" description="Helical" evidence="12">
    <location>
        <begin position="296"/>
        <end position="316"/>
    </location>
</feature>
<keyword evidence="8" id="KW-0406">Ion transport</keyword>
<dbReference type="GO" id="GO:0005886">
    <property type="term" value="C:plasma membrane"/>
    <property type="evidence" value="ECO:0007669"/>
    <property type="project" value="UniProtKB-SubCell"/>
</dbReference>
<evidence type="ECO:0000256" key="2">
    <source>
        <dbReference type="ARBA" id="ARBA00009765"/>
    </source>
</evidence>
<reference evidence="14 16" key="2">
    <citation type="submission" date="2018-07" db="EMBL/GenBank/DDBJ databases">
        <title>Genomic and Epidemiologic Investigation of an Indolent Hospital Outbreak.</title>
        <authorList>
            <person name="Johnson R.C."/>
            <person name="Deming C."/>
            <person name="Conlan S."/>
            <person name="Zellmer C.J."/>
            <person name="Michelin A.V."/>
            <person name="Lee-Lin S."/>
            <person name="Thomas P.J."/>
            <person name="Park M."/>
            <person name="Weingarten R.A."/>
            <person name="Less J."/>
            <person name="Dekker J.P."/>
            <person name="Frank K.M."/>
            <person name="Musser K.A."/>
            <person name="Mcquiston J.R."/>
            <person name="Henderson D.K."/>
            <person name="Lau A.F."/>
            <person name="Palmore T.N."/>
            <person name="Segre J.A."/>
        </authorList>
    </citation>
    <scope>NUCLEOTIDE SEQUENCE [LARGE SCALE GENOMIC DNA]</scope>
    <source>
        <strain evidence="14 16">SK-NIH.Env6_1116</strain>
    </source>
</reference>
<proteinExistence type="inferred from homology"/>
<dbReference type="Pfam" id="PF01544">
    <property type="entry name" value="CorA"/>
    <property type="match status" value="1"/>
</dbReference>
<comment type="catalytic activity">
    <reaction evidence="10">
        <text>Mg(2+)(in) = Mg(2+)(out)</text>
        <dbReference type="Rhea" id="RHEA:29827"/>
        <dbReference type="ChEBI" id="CHEBI:18420"/>
    </reaction>
</comment>
<dbReference type="Proteomes" id="UP000028534">
    <property type="component" value="Unassembled WGS sequence"/>
</dbReference>
<dbReference type="GO" id="GO:0015095">
    <property type="term" value="F:magnesium ion transmembrane transporter activity"/>
    <property type="evidence" value="ECO:0007669"/>
    <property type="project" value="TreeGrafter"/>
</dbReference>
<dbReference type="Proteomes" id="UP000287401">
    <property type="component" value="Unassembled WGS sequence"/>
</dbReference>
<evidence type="ECO:0000313" key="16">
    <source>
        <dbReference type="Proteomes" id="UP000287401"/>
    </source>
</evidence>
<sequence>MSVIAAYYYNEGRRIREVAIDERVELDKNRSGFCWIGLSEPSVNELRALQATYNLHPLAIDNAMHPICPPKLEVYNGELYVVAQTAELVGDRIRYGKTAIFTGHNHLITVRHGNAGALGNLREQLERSPAQFGKGVDYVLHAILHRIVDQYLPIFEMIEDDVLAMERRSLDDFLGREDVARIFGLRCELTRFQRTLGAMAELVRKLVRGHFPCISAEVRPYFNDVADHVDRVQSMVDGLLQVLSTVFEFSSLLEAQRIGVVTRQLAAWAAILAVPTAIAGIYGMNFKNMPELDTPYGYFVVLGVMLMFCLFLFVRFKKAKWL</sequence>
<dbReference type="SUPFAM" id="SSF144083">
    <property type="entry name" value="Magnesium transport protein CorA, transmembrane region"/>
    <property type="match status" value="1"/>
</dbReference>
<dbReference type="FunFam" id="1.20.58.340:FF:000004">
    <property type="entry name" value="Magnesium transport protein CorA"/>
    <property type="match status" value="1"/>
</dbReference>
<dbReference type="Gene3D" id="1.20.58.340">
    <property type="entry name" value="Magnesium transport protein CorA, transmembrane region"/>
    <property type="match status" value="2"/>
</dbReference>
<dbReference type="AlphaFoldDB" id="A0A084EIS2"/>
<gene>
    <name evidence="13" type="ORF">CP98_03038</name>
    <name evidence="14" type="ORF">DAH51_25805</name>
</gene>
<dbReference type="eggNOG" id="COG0598">
    <property type="taxonomic scope" value="Bacteria"/>
</dbReference>
<dbReference type="InterPro" id="IPR045863">
    <property type="entry name" value="CorA_TM1_TM2"/>
</dbReference>
<evidence type="ECO:0000313" key="14">
    <source>
        <dbReference type="EMBL" id="RSU46371.1"/>
    </source>
</evidence>
<comment type="similarity">
    <text evidence="2">Belongs to the CorA metal ion transporter (MIT) (TC 1.A.35) family.</text>
</comment>
<dbReference type="EMBL" id="QRAL01000058">
    <property type="protein sequence ID" value="RSU46371.1"/>
    <property type="molecule type" value="Genomic_DNA"/>
</dbReference>
<evidence type="ECO:0000256" key="12">
    <source>
        <dbReference type="SAM" id="Phobius"/>
    </source>
</evidence>
<evidence type="ECO:0000256" key="10">
    <source>
        <dbReference type="ARBA" id="ARBA00034269"/>
    </source>
</evidence>
<evidence type="ECO:0000256" key="7">
    <source>
        <dbReference type="ARBA" id="ARBA00022989"/>
    </source>
</evidence>
<name>A0A084EIS2_SPHYA</name>
<organism evidence="13 15">
    <name type="scientific">Sphingobium yanoikuyae</name>
    <name type="common">Sphingomonas yanoikuyae</name>
    <dbReference type="NCBI Taxonomy" id="13690"/>
    <lineage>
        <taxon>Bacteria</taxon>
        <taxon>Pseudomonadati</taxon>
        <taxon>Pseudomonadota</taxon>
        <taxon>Alphaproteobacteria</taxon>
        <taxon>Sphingomonadales</taxon>
        <taxon>Sphingomonadaceae</taxon>
        <taxon>Sphingobium</taxon>
    </lineage>
</organism>
<dbReference type="PANTHER" id="PTHR46494">
    <property type="entry name" value="CORA FAMILY METAL ION TRANSPORTER (EUROFUNG)"/>
    <property type="match status" value="1"/>
</dbReference>
<accession>A0A084EIS2</accession>
<dbReference type="GO" id="GO:0015087">
    <property type="term" value="F:cobalt ion transmembrane transporter activity"/>
    <property type="evidence" value="ECO:0007669"/>
    <property type="project" value="TreeGrafter"/>
</dbReference>
<keyword evidence="3" id="KW-0813">Transport</keyword>
<evidence type="ECO:0000256" key="4">
    <source>
        <dbReference type="ARBA" id="ARBA00022475"/>
    </source>
</evidence>
<reference evidence="13 15" key="1">
    <citation type="submission" date="2014-03" db="EMBL/GenBank/DDBJ databases">
        <title>Genome sequence of Sphingobium yanoikuyae B1.</title>
        <authorList>
            <person name="Gan H.M."/>
            <person name="Gan H.Y."/>
            <person name="Savka M.A."/>
        </authorList>
    </citation>
    <scope>NUCLEOTIDE SEQUENCE [LARGE SCALE GENOMIC DNA]</scope>
    <source>
        <strain evidence="13 15">B1</strain>
    </source>
</reference>
<dbReference type="RefSeq" id="WP_037520579.1">
    <property type="nucleotide sequence ID" value="NZ_JGVR01000019.1"/>
</dbReference>
<keyword evidence="9 12" id="KW-0472">Membrane</keyword>
<evidence type="ECO:0000256" key="3">
    <source>
        <dbReference type="ARBA" id="ARBA00022448"/>
    </source>
</evidence>
<dbReference type="Gene3D" id="3.30.460.20">
    <property type="entry name" value="CorA soluble domain-like"/>
    <property type="match status" value="1"/>
</dbReference>
<comment type="subcellular location">
    <subcellularLocation>
        <location evidence="1">Cell membrane</location>
        <topology evidence="1">Multi-pass membrane protein</topology>
    </subcellularLocation>
</comment>
<evidence type="ECO:0000256" key="6">
    <source>
        <dbReference type="ARBA" id="ARBA00022842"/>
    </source>
</evidence>
<dbReference type="InterPro" id="IPR002523">
    <property type="entry name" value="MgTranspt_CorA/ZnTranspt_ZntB"/>
</dbReference>
<evidence type="ECO:0000256" key="5">
    <source>
        <dbReference type="ARBA" id="ARBA00022692"/>
    </source>
</evidence>
<dbReference type="EMBL" id="JGVR01000019">
    <property type="protein sequence ID" value="KEZ17864.1"/>
    <property type="molecule type" value="Genomic_DNA"/>
</dbReference>
<evidence type="ECO:0000313" key="13">
    <source>
        <dbReference type="EMBL" id="KEZ17864.1"/>
    </source>
</evidence>
<comment type="caution">
    <text evidence="13">The sequence shown here is derived from an EMBL/GenBank/DDBJ whole genome shotgun (WGS) entry which is preliminary data.</text>
</comment>
<keyword evidence="6" id="KW-0460">Magnesium</keyword>
<dbReference type="SUPFAM" id="SSF143865">
    <property type="entry name" value="CorA soluble domain-like"/>
    <property type="match status" value="1"/>
</dbReference>
<evidence type="ECO:0000256" key="1">
    <source>
        <dbReference type="ARBA" id="ARBA00004651"/>
    </source>
</evidence>